<organism evidence="1 2">
    <name type="scientific">Proteus columbae</name>
    <dbReference type="NCBI Taxonomy" id="1987580"/>
    <lineage>
        <taxon>Bacteria</taxon>
        <taxon>Pseudomonadati</taxon>
        <taxon>Pseudomonadota</taxon>
        <taxon>Gammaproteobacteria</taxon>
        <taxon>Enterobacterales</taxon>
        <taxon>Morganellaceae</taxon>
        <taxon>Proteus</taxon>
    </lineage>
</organism>
<dbReference type="KEGG" id="pcol:F1325_03265"/>
<dbReference type="Proteomes" id="UP000464700">
    <property type="component" value="Chromosome"/>
</dbReference>
<evidence type="ECO:0000313" key="1">
    <source>
        <dbReference type="EMBL" id="QHN09539.1"/>
    </source>
</evidence>
<protein>
    <submittedName>
        <fullName evidence="1">YdhW family putative oxidoreductase system protein</fullName>
    </submittedName>
</protein>
<sequence length="238" mass="26700">MMIEQSASASIPQDIADDADIALEQPDISRRRWLLPLSETGVGRSANTSTDIVEEPVAEIAELSAEQHLANAIRQCSKEGELLAISTLYDAPYSLTEEDIAQLETALKSDEFIDIAHLSLNGEDYFYSDEFMSDNFAQLQLLNRYADICTAIAGVVRFECETYPRPLKQSMLMSEPFQYTASEIEDALTLMKTHPDFQDIQQVLASNDAPYLFSNTLMSYGKARGLTEWIEVEQHENP</sequence>
<reference evidence="1 2" key="1">
    <citation type="submission" date="2019-09" db="EMBL/GenBank/DDBJ databases">
        <title>Emergence of a chromosome-mediated tetracycline resistance gene in Proteus strain.</title>
        <authorList>
            <person name="He D."/>
            <person name="Wang L."/>
        </authorList>
    </citation>
    <scope>NUCLEOTIDE SEQUENCE [LARGE SCALE GENOMIC DNA]</scope>
    <source>
        <strain evidence="1 2">T60</strain>
    </source>
</reference>
<dbReference type="NCBIfam" id="NF007411">
    <property type="entry name" value="PRK09947.1"/>
    <property type="match status" value="1"/>
</dbReference>
<gene>
    <name evidence="1" type="ORF">F1325_03265</name>
</gene>
<keyword evidence="2" id="KW-1185">Reference proteome</keyword>
<accession>A0A6I7D1F8</accession>
<dbReference type="EMBL" id="CP043925">
    <property type="protein sequence ID" value="QHN09539.1"/>
    <property type="molecule type" value="Genomic_DNA"/>
</dbReference>
<dbReference type="InterPro" id="IPR058229">
    <property type="entry name" value="YdhW-like"/>
</dbReference>
<dbReference type="RefSeq" id="WP_109371764.1">
    <property type="nucleotide sequence ID" value="NZ_CAXOLP010000001.1"/>
</dbReference>
<name>A0A6I7D1F8_9GAMM</name>
<dbReference type="AlphaFoldDB" id="A0A6I7D1F8"/>
<evidence type="ECO:0000313" key="2">
    <source>
        <dbReference type="Proteomes" id="UP000464700"/>
    </source>
</evidence>
<proteinExistence type="predicted"/>